<dbReference type="PANTHER" id="PTHR19957">
    <property type="entry name" value="SYNTAXIN"/>
    <property type="match status" value="1"/>
</dbReference>
<dbReference type="InterPro" id="IPR045242">
    <property type="entry name" value="Syntaxin"/>
</dbReference>
<evidence type="ECO:0000313" key="3">
    <source>
        <dbReference type="EMBL" id="KRT85555.1"/>
    </source>
</evidence>
<proteinExistence type="inferred from homology"/>
<feature type="non-terminal residue" evidence="3">
    <location>
        <position position="253"/>
    </location>
</feature>
<dbReference type="GO" id="GO:0000149">
    <property type="term" value="F:SNARE binding"/>
    <property type="evidence" value="ECO:0007669"/>
    <property type="project" value="TreeGrafter"/>
</dbReference>
<dbReference type="Proteomes" id="UP000051574">
    <property type="component" value="Unassembled WGS sequence"/>
</dbReference>
<dbReference type="GO" id="GO:0000421">
    <property type="term" value="C:autophagosome membrane"/>
    <property type="evidence" value="ECO:0007669"/>
    <property type="project" value="TreeGrafter"/>
</dbReference>
<feature type="domain" description="T-SNARE coiled-coil homology" evidence="2">
    <location>
        <begin position="162"/>
        <end position="214"/>
    </location>
</feature>
<dbReference type="GO" id="GO:0006886">
    <property type="term" value="P:intracellular protein transport"/>
    <property type="evidence" value="ECO:0007669"/>
    <property type="project" value="TreeGrafter"/>
</dbReference>
<dbReference type="GO" id="GO:0005886">
    <property type="term" value="C:plasma membrane"/>
    <property type="evidence" value="ECO:0007669"/>
    <property type="project" value="TreeGrafter"/>
</dbReference>
<name>A0A0T6BDX0_9SCAR</name>
<dbReference type="SMART" id="SM00397">
    <property type="entry name" value="t_SNARE"/>
    <property type="match status" value="1"/>
</dbReference>
<dbReference type="InterPro" id="IPR059001">
    <property type="entry name" value="STX17_N"/>
</dbReference>
<dbReference type="GO" id="GO:0048278">
    <property type="term" value="P:vesicle docking"/>
    <property type="evidence" value="ECO:0007669"/>
    <property type="project" value="TreeGrafter"/>
</dbReference>
<reference evidence="3 4" key="1">
    <citation type="submission" date="2015-09" db="EMBL/GenBank/DDBJ databases">
        <title>Draft genome of the scarab beetle Oryctes borbonicus.</title>
        <authorList>
            <person name="Meyer J.M."/>
            <person name="Markov G.V."/>
            <person name="Baskaran P."/>
            <person name="Herrmann M."/>
            <person name="Sommer R.J."/>
            <person name="Roedelsperger C."/>
        </authorList>
    </citation>
    <scope>NUCLEOTIDE SEQUENCE [LARGE SCALE GENOMIC DNA]</scope>
    <source>
        <strain evidence="3">OB123</strain>
        <tissue evidence="3">Whole animal</tissue>
    </source>
</reference>
<evidence type="ECO:0000256" key="1">
    <source>
        <dbReference type="ARBA" id="ARBA00009063"/>
    </source>
</evidence>
<dbReference type="GO" id="GO:0012505">
    <property type="term" value="C:endomembrane system"/>
    <property type="evidence" value="ECO:0007669"/>
    <property type="project" value="TreeGrafter"/>
</dbReference>
<organism evidence="3 4">
    <name type="scientific">Oryctes borbonicus</name>
    <dbReference type="NCBI Taxonomy" id="1629725"/>
    <lineage>
        <taxon>Eukaryota</taxon>
        <taxon>Metazoa</taxon>
        <taxon>Ecdysozoa</taxon>
        <taxon>Arthropoda</taxon>
        <taxon>Hexapoda</taxon>
        <taxon>Insecta</taxon>
        <taxon>Pterygota</taxon>
        <taxon>Neoptera</taxon>
        <taxon>Endopterygota</taxon>
        <taxon>Coleoptera</taxon>
        <taxon>Polyphaga</taxon>
        <taxon>Scarabaeiformia</taxon>
        <taxon>Scarabaeidae</taxon>
        <taxon>Dynastinae</taxon>
        <taxon>Oryctes</taxon>
    </lineage>
</organism>
<dbReference type="PROSITE" id="PS50192">
    <property type="entry name" value="T_SNARE"/>
    <property type="match status" value="1"/>
</dbReference>
<keyword evidence="4" id="KW-1185">Reference proteome</keyword>
<comment type="similarity">
    <text evidence="1">Belongs to the syntaxin family.</text>
</comment>
<dbReference type="GO" id="GO:0031201">
    <property type="term" value="C:SNARE complex"/>
    <property type="evidence" value="ECO:0007669"/>
    <property type="project" value="TreeGrafter"/>
</dbReference>
<comment type="caution">
    <text evidence="3">The sequence shown here is derived from an EMBL/GenBank/DDBJ whole genome shotgun (WGS) entry which is preliminary data.</text>
</comment>
<dbReference type="Pfam" id="PF26585">
    <property type="entry name" value="STX17_N"/>
    <property type="match status" value="1"/>
</dbReference>
<accession>A0A0T6BDX0</accession>
<dbReference type="OrthoDB" id="10035606at2759"/>
<dbReference type="InterPro" id="IPR010989">
    <property type="entry name" value="SNARE"/>
</dbReference>
<gene>
    <name evidence="3" type="ORF">AMK59_369</name>
</gene>
<dbReference type="Gene3D" id="1.20.58.70">
    <property type="match status" value="1"/>
</dbReference>
<dbReference type="InterPro" id="IPR000727">
    <property type="entry name" value="T_SNARE_dom"/>
</dbReference>
<evidence type="ECO:0000259" key="2">
    <source>
        <dbReference type="PROSITE" id="PS50192"/>
    </source>
</evidence>
<evidence type="ECO:0000313" key="4">
    <source>
        <dbReference type="Proteomes" id="UP000051574"/>
    </source>
</evidence>
<dbReference type="PANTHER" id="PTHR19957:SF139">
    <property type="entry name" value="SYNTAXIN-17"/>
    <property type="match status" value="1"/>
</dbReference>
<dbReference type="AlphaFoldDB" id="A0A0T6BDX0"/>
<sequence length="253" mass="28756">MTTSNSSVLKDNFKLIEIPLNKFHTEALPYHLQLYQQQKDTIEGCMSTKNSQQLSHEIKHKSRIVRQLKDLLYELDTLRTRVYDEDLDRFDSRTFSLRRSITTLIKDYAALETSALKFLESQNEINENIENESPFHEADQIQINADLDELKLEESANTLGRVEALNKDIENLHGIYVDLNTMVAGQKEAVDTIEADVFKSEENVKEGLSHLIKAHKSVICEPIIKLYKKISAYRLKSATYPISGAVIGGLVGG</sequence>
<dbReference type="GO" id="GO:0005484">
    <property type="term" value="F:SNAP receptor activity"/>
    <property type="evidence" value="ECO:0007669"/>
    <property type="project" value="TreeGrafter"/>
</dbReference>
<dbReference type="SUPFAM" id="SSF47661">
    <property type="entry name" value="t-snare proteins"/>
    <property type="match status" value="1"/>
</dbReference>
<dbReference type="GO" id="GO:0006887">
    <property type="term" value="P:exocytosis"/>
    <property type="evidence" value="ECO:0007669"/>
    <property type="project" value="TreeGrafter"/>
</dbReference>
<protein>
    <recommendedName>
        <fullName evidence="2">t-SNARE coiled-coil homology domain-containing protein</fullName>
    </recommendedName>
</protein>
<dbReference type="GO" id="GO:0006906">
    <property type="term" value="P:vesicle fusion"/>
    <property type="evidence" value="ECO:0007669"/>
    <property type="project" value="TreeGrafter"/>
</dbReference>
<dbReference type="EMBL" id="LJIG01001385">
    <property type="protein sequence ID" value="KRT85555.1"/>
    <property type="molecule type" value="Genomic_DNA"/>
</dbReference>